<feature type="active site" evidence="9 11">
    <location>
        <position position="756"/>
    </location>
</feature>
<dbReference type="InterPro" id="IPR003111">
    <property type="entry name" value="Lon_prtase_N"/>
</dbReference>
<evidence type="ECO:0000256" key="7">
    <source>
        <dbReference type="ARBA" id="ARBA00022840"/>
    </source>
</evidence>
<dbReference type="InterPro" id="IPR027417">
    <property type="entry name" value="P-loop_NTPase"/>
</dbReference>
<dbReference type="CDD" id="cd19500">
    <property type="entry name" value="RecA-like_Lon"/>
    <property type="match status" value="1"/>
</dbReference>
<evidence type="ECO:0000256" key="8">
    <source>
        <dbReference type="ARBA" id="ARBA00023016"/>
    </source>
</evidence>
<feature type="active site" evidence="9 11">
    <location>
        <position position="713"/>
    </location>
</feature>
<dbReference type="InterPro" id="IPR003593">
    <property type="entry name" value="AAA+_ATPase"/>
</dbReference>
<dbReference type="Gene3D" id="1.10.8.60">
    <property type="match status" value="1"/>
</dbReference>
<keyword evidence="4 9" id="KW-0547">Nucleotide-binding</keyword>
<accession>A0A1N7NY69</accession>
<dbReference type="Gene3D" id="3.30.230.10">
    <property type="match status" value="1"/>
</dbReference>
<dbReference type="SUPFAM" id="SSF54211">
    <property type="entry name" value="Ribosomal protein S5 domain 2-like"/>
    <property type="match status" value="1"/>
</dbReference>
<dbReference type="GO" id="GO:0016887">
    <property type="term" value="F:ATP hydrolysis activity"/>
    <property type="evidence" value="ECO:0007669"/>
    <property type="project" value="UniProtKB-UniRule"/>
</dbReference>
<dbReference type="SUPFAM" id="SSF52540">
    <property type="entry name" value="P-loop containing nucleoside triphosphate hydrolases"/>
    <property type="match status" value="1"/>
</dbReference>
<comment type="function">
    <text evidence="9">ATP-dependent serine protease that mediates the selective degradation of mutant and abnormal proteins as well as certain short-lived regulatory proteins. Required for cellular homeostasis and for survival from DNA damage and developmental changes induced by stress. Degrades polypeptides processively to yield small peptide fragments that are 5 to 10 amino acids long. Binds to DNA in a double-stranded, site-specific manner.</text>
</comment>
<evidence type="ECO:0000259" key="15">
    <source>
        <dbReference type="PROSITE" id="PS51786"/>
    </source>
</evidence>
<organism evidence="17 18">
    <name type="scientific">Belliella pelovolcani</name>
    <dbReference type="NCBI Taxonomy" id="529505"/>
    <lineage>
        <taxon>Bacteria</taxon>
        <taxon>Pseudomonadati</taxon>
        <taxon>Bacteroidota</taxon>
        <taxon>Cytophagia</taxon>
        <taxon>Cytophagales</taxon>
        <taxon>Cyclobacteriaceae</taxon>
        <taxon>Belliella</taxon>
    </lineage>
</organism>
<dbReference type="GO" id="GO:0004252">
    <property type="term" value="F:serine-type endopeptidase activity"/>
    <property type="evidence" value="ECO:0007669"/>
    <property type="project" value="UniProtKB-UniRule"/>
</dbReference>
<dbReference type="GO" id="GO:0043565">
    <property type="term" value="F:sequence-specific DNA binding"/>
    <property type="evidence" value="ECO:0007669"/>
    <property type="project" value="UniProtKB-UniRule"/>
</dbReference>
<dbReference type="SMART" id="SM00382">
    <property type="entry name" value="AAA"/>
    <property type="match status" value="1"/>
</dbReference>
<dbReference type="EC" id="3.4.21.53" evidence="9 10"/>
<dbReference type="RefSeq" id="WP_076502273.1">
    <property type="nucleotide sequence ID" value="NZ_FTOP01000012.1"/>
</dbReference>
<keyword evidence="8 9" id="KW-0346">Stress response</keyword>
<dbReference type="InterPro" id="IPR004815">
    <property type="entry name" value="Lon_bac/euk-typ"/>
</dbReference>
<evidence type="ECO:0000256" key="5">
    <source>
        <dbReference type="ARBA" id="ARBA00022801"/>
    </source>
</evidence>
<dbReference type="GO" id="GO:0006515">
    <property type="term" value="P:protein quality control for misfolded or incompletely synthesized proteins"/>
    <property type="evidence" value="ECO:0007669"/>
    <property type="project" value="UniProtKB-UniRule"/>
</dbReference>
<dbReference type="NCBIfam" id="TIGR00763">
    <property type="entry name" value="lon"/>
    <property type="match status" value="1"/>
</dbReference>
<evidence type="ECO:0000256" key="2">
    <source>
        <dbReference type="ARBA" id="ARBA00022490"/>
    </source>
</evidence>
<comment type="subcellular location">
    <subcellularLocation>
        <location evidence="1 9 10">Cytoplasm</location>
    </subcellularLocation>
</comment>
<dbReference type="InterPro" id="IPR027543">
    <property type="entry name" value="Lon_bac"/>
</dbReference>
<dbReference type="Gene3D" id="1.20.5.5270">
    <property type="match status" value="1"/>
</dbReference>
<dbReference type="EMBL" id="FTOP01000012">
    <property type="protein sequence ID" value="SIT03262.1"/>
    <property type="molecule type" value="Genomic_DNA"/>
</dbReference>
<dbReference type="Gene3D" id="3.40.50.300">
    <property type="entry name" value="P-loop containing nucleotide triphosphate hydrolases"/>
    <property type="match status" value="1"/>
</dbReference>
<feature type="domain" description="Lon N-terminal" evidence="16">
    <location>
        <begin position="45"/>
        <end position="239"/>
    </location>
</feature>
<dbReference type="OrthoDB" id="9803599at2"/>
<keyword evidence="2 9" id="KW-0963">Cytoplasm</keyword>
<dbReference type="AlphaFoldDB" id="A0A1N7NY69"/>
<comment type="induction">
    <text evidence="9">By heat shock.</text>
</comment>
<dbReference type="GO" id="GO:0005524">
    <property type="term" value="F:ATP binding"/>
    <property type="evidence" value="ECO:0007669"/>
    <property type="project" value="UniProtKB-UniRule"/>
</dbReference>
<keyword evidence="6 9" id="KW-0720">Serine protease</keyword>
<dbReference type="Pfam" id="PF22667">
    <property type="entry name" value="Lon_lid"/>
    <property type="match status" value="1"/>
</dbReference>
<evidence type="ECO:0000256" key="3">
    <source>
        <dbReference type="ARBA" id="ARBA00022670"/>
    </source>
</evidence>
<evidence type="ECO:0000256" key="4">
    <source>
        <dbReference type="ARBA" id="ARBA00022741"/>
    </source>
</evidence>
<comment type="similarity">
    <text evidence="9 10 13 14">Belongs to the peptidase S16 family.</text>
</comment>
<dbReference type="GO" id="GO:0004176">
    <property type="term" value="F:ATP-dependent peptidase activity"/>
    <property type="evidence" value="ECO:0007669"/>
    <property type="project" value="UniProtKB-UniRule"/>
</dbReference>
<dbReference type="InterPro" id="IPR027065">
    <property type="entry name" value="Lon_Prtase"/>
</dbReference>
<comment type="catalytic activity">
    <reaction evidence="9 10 13">
        <text>Hydrolysis of proteins in presence of ATP.</text>
        <dbReference type="EC" id="3.4.21.53"/>
    </reaction>
</comment>
<evidence type="ECO:0000256" key="6">
    <source>
        <dbReference type="ARBA" id="ARBA00022825"/>
    </source>
</evidence>
<name>A0A1N7NY69_9BACT</name>
<evidence type="ECO:0000313" key="18">
    <source>
        <dbReference type="Proteomes" id="UP000186026"/>
    </source>
</evidence>
<keyword evidence="7 9" id="KW-0067">ATP-binding</keyword>
<evidence type="ECO:0000256" key="10">
    <source>
        <dbReference type="PIRNR" id="PIRNR001174"/>
    </source>
</evidence>
<evidence type="ECO:0000256" key="11">
    <source>
        <dbReference type="PIRSR" id="PIRSR001174-1"/>
    </source>
</evidence>
<reference evidence="18" key="1">
    <citation type="submission" date="2017-01" db="EMBL/GenBank/DDBJ databases">
        <authorList>
            <person name="Varghese N."/>
            <person name="Submissions S."/>
        </authorList>
    </citation>
    <scope>NUCLEOTIDE SEQUENCE [LARGE SCALE GENOMIC DNA]</scope>
    <source>
        <strain evidence="18">DSM 46698</strain>
    </source>
</reference>
<dbReference type="FunFam" id="3.40.50.300:FF:000382">
    <property type="entry name" value="Lon protease homolog 2, peroxisomal"/>
    <property type="match status" value="1"/>
</dbReference>
<dbReference type="HAMAP" id="MF_01973">
    <property type="entry name" value="lon_bact"/>
    <property type="match status" value="1"/>
</dbReference>
<dbReference type="PANTHER" id="PTHR10046">
    <property type="entry name" value="ATP DEPENDENT LON PROTEASE FAMILY MEMBER"/>
    <property type="match status" value="1"/>
</dbReference>
<dbReference type="InterPro" id="IPR054594">
    <property type="entry name" value="Lon_lid"/>
</dbReference>
<dbReference type="Gene3D" id="2.30.130.40">
    <property type="entry name" value="LON domain-like"/>
    <property type="match status" value="1"/>
</dbReference>
<dbReference type="SMART" id="SM00464">
    <property type="entry name" value="LON"/>
    <property type="match status" value="1"/>
</dbReference>
<dbReference type="InterPro" id="IPR020568">
    <property type="entry name" value="Ribosomal_Su5_D2-typ_SF"/>
</dbReference>
<dbReference type="Pfam" id="PF02190">
    <property type="entry name" value="LON_substr_bdg"/>
    <property type="match status" value="1"/>
</dbReference>
<evidence type="ECO:0000256" key="13">
    <source>
        <dbReference type="PROSITE-ProRule" id="PRU01122"/>
    </source>
</evidence>
<dbReference type="Gene3D" id="1.20.58.1480">
    <property type="match status" value="1"/>
</dbReference>
<dbReference type="InterPro" id="IPR015947">
    <property type="entry name" value="PUA-like_sf"/>
</dbReference>
<proteinExistence type="evidence at transcript level"/>
<dbReference type="PROSITE" id="PS51786">
    <property type="entry name" value="LON_PROTEOLYTIC"/>
    <property type="match status" value="1"/>
</dbReference>
<feature type="domain" description="Lon proteolytic" evidence="15">
    <location>
        <begin position="626"/>
        <end position="807"/>
    </location>
</feature>
<dbReference type="GO" id="GO:0034605">
    <property type="term" value="P:cellular response to heat"/>
    <property type="evidence" value="ECO:0007669"/>
    <property type="project" value="UniProtKB-UniRule"/>
</dbReference>
<protein>
    <recommendedName>
        <fullName evidence="9 10">Lon protease</fullName>
        <ecNumber evidence="9 10">3.4.21.53</ecNumber>
    </recommendedName>
    <alternativeName>
        <fullName evidence="9">ATP-dependent protease La</fullName>
    </alternativeName>
</protein>
<dbReference type="PROSITE" id="PS51787">
    <property type="entry name" value="LON_N"/>
    <property type="match status" value="1"/>
</dbReference>
<dbReference type="InterPro" id="IPR008268">
    <property type="entry name" value="Peptidase_S16_AS"/>
</dbReference>
<sequence>MNNYENQLYQSLMVGDYAGEGDLIQLITDDEADDISQQENYSSEIPILSVRNTVLFPGVVIPITVGRQRSIKLVKKAQRGDKLIGVCAQINPNNDDPSWEDIYHVGTLAKIIKMIVLPDGNTTIIIQGKKRFQITETLTEDPYFTARVAYLEENFPKNSKKIEALEESLKDAAAKILHLNPEIPREAQVALDNIDNTPFLTHFLSSNINAPVEAKQKLLEINDGVERATLLLEFMMKDIQMLELKSEIQKKVHTDIDQQQRDYFLRQQMKVLQTELGEEGPEKEVEELRLKGAKKKWPQAVAKHFEKELDKILRINPSAAEYPIALNYAETLVELPWNELTEDNFDLKRAKEILDKDHHGLEKVKERVIEYLAVLKLKNDLKGPILCLYGPPGVGKTSLGKSIAKALGRKYVRMSLGGVHDEAEIRGHRKTYVGAMPGKIIQNMKKVKTSNPVYVLDEIDKLSSDFRGDPSSAFLEVLDPEQNSTFTDNYLEVEYDLSKVLFIATANSLDSIQPALRDRMEIIEVTGYTMEEKLEIAKKHLIPKQRKEHGLKAKDLSFDKTAIAKIIEDYTRESGVRSLERAVGKVVRNVAKSIAMEEEYSKKITPEAVRKILGGEIFDKEMYQDNSVAGVVTGLAWTSVGGEILFIETALSRGKGKLTLSGQLGDVMKESAMTALSYLKSKAEKLGIDYRVFDQYDLHVHVPAGAVPKDGPSAGITMLTAMASLYTQRKVKSKIAMTGEITLRGKVMPVGGIKEKILAARRAGLKEIILCQKNKRDIEEIDEQYLKGINFHFVDNVDQVLEIALMKSKVEEPMKFTFTSENNNH</sequence>
<dbReference type="PRINTS" id="PR00830">
    <property type="entry name" value="ENDOLAPTASE"/>
</dbReference>
<gene>
    <name evidence="9" type="primary">lon</name>
    <name evidence="17" type="ORF">SAMN05421761_11283</name>
</gene>
<evidence type="ECO:0000259" key="16">
    <source>
        <dbReference type="PROSITE" id="PS51787"/>
    </source>
</evidence>
<dbReference type="InterPro" id="IPR014721">
    <property type="entry name" value="Ribsml_uS5_D2-typ_fold_subgr"/>
</dbReference>
<dbReference type="Pfam" id="PF00004">
    <property type="entry name" value="AAA"/>
    <property type="match status" value="1"/>
</dbReference>
<dbReference type="PROSITE" id="PS01046">
    <property type="entry name" value="LON_SER"/>
    <property type="match status" value="1"/>
</dbReference>
<dbReference type="GO" id="GO:0005737">
    <property type="term" value="C:cytoplasm"/>
    <property type="evidence" value="ECO:0007669"/>
    <property type="project" value="UniProtKB-SubCell"/>
</dbReference>
<dbReference type="PIRSF" id="PIRSF001174">
    <property type="entry name" value="Lon_proteas"/>
    <property type="match status" value="1"/>
</dbReference>
<dbReference type="SUPFAM" id="SSF88697">
    <property type="entry name" value="PUA domain-like"/>
    <property type="match status" value="1"/>
</dbReference>
<evidence type="ECO:0000313" key="17">
    <source>
        <dbReference type="EMBL" id="SIT03262.1"/>
    </source>
</evidence>
<evidence type="ECO:0000256" key="12">
    <source>
        <dbReference type="PIRSR" id="PIRSR001174-2"/>
    </source>
</evidence>
<dbReference type="InterPro" id="IPR003959">
    <property type="entry name" value="ATPase_AAA_core"/>
</dbReference>
<dbReference type="Proteomes" id="UP000186026">
    <property type="component" value="Unassembled WGS sequence"/>
</dbReference>
<dbReference type="Pfam" id="PF05362">
    <property type="entry name" value="Lon_C"/>
    <property type="match status" value="1"/>
</dbReference>
<dbReference type="STRING" id="529505.SAMN05421761_11283"/>
<keyword evidence="18" id="KW-1185">Reference proteome</keyword>
<evidence type="ECO:0000256" key="14">
    <source>
        <dbReference type="RuleBase" id="RU000591"/>
    </source>
</evidence>
<evidence type="ECO:0000256" key="1">
    <source>
        <dbReference type="ARBA" id="ARBA00004496"/>
    </source>
</evidence>
<dbReference type="InterPro" id="IPR046336">
    <property type="entry name" value="Lon_prtase_N_sf"/>
</dbReference>
<keyword evidence="5 9" id="KW-0378">Hydrolase</keyword>
<keyword evidence="3 9" id="KW-0645">Protease</keyword>
<dbReference type="InterPro" id="IPR008269">
    <property type="entry name" value="Lon_proteolytic"/>
</dbReference>
<evidence type="ECO:0000256" key="9">
    <source>
        <dbReference type="HAMAP-Rule" id="MF_01973"/>
    </source>
</evidence>
<feature type="binding site" evidence="9 12">
    <location>
        <begin position="390"/>
        <end position="397"/>
    </location>
    <ligand>
        <name>ATP</name>
        <dbReference type="ChEBI" id="CHEBI:30616"/>
    </ligand>
</feature>
<comment type="subunit">
    <text evidence="9 10">Homohexamer. Organized in a ring with a central cavity.</text>
</comment>